<dbReference type="Gene3D" id="2.40.70.10">
    <property type="entry name" value="Acid Proteases"/>
    <property type="match status" value="1"/>
</dbReference>
<evidence type="ECO:0000313" key="3">
    <source>
        <dbReference type="Proteomes" id="UP000824120"/>
    </source>
</evidence>
<dbReference type="PANTHER" id="PTHR15503:SF42">
    <property type="entry name" value="ZINC FINGER, CCHC-TYPE, RETROTRANSPOSON GAG DOMAIN, ASPARTIC PEPTIDASE DOMAIN PROTEIN-RELATED"/>
    <property type="match status" value="1"/>
</dbReference>
<dbReference type="OrthoDB" id="1300414at2759"/>
<dbReference type="CDD" id="cd00303">
    <property type="entry name" value="retropepsin_like"/>
    <property type="match status" value="1"/>
</dbReference>
<gene>
    <name evidence="2" type="ORF">H5410_046956</name>
</gene>
<comment type="caution">
    <text evidence="2">The sequence shown here is derived from an EMBL/GenBank/DDBJ whole genome shotgun (WGS) entry which is preliminary data.</text>
</comment>
<evidence type="ECO:0000256" key="1">
    <source>
        <dbReference type="SAM" id="MobiDB-lite"/>
    </source>
</evidence>
<proteinExistence type="predicted"/>
<dbReference type="InterPro" id="IPR021109">
    <property type="entry name" value="Peptidase_aspartic_dom_sf"/>
</dbReference>
<name>A0A9J5XFV0_SOLCO</name>
<organism evidence="2 3">
    <name type="scientific">Solanum commersonii</name>
    <name type="common">Commerson's wild potato</name>
    <name type="synonym">Commerson's nightshade</name>
    <dbReference type="NCBI Taxonomy" id="4109"/>
    <lineage>
        <taxon>Eukaryota</taxon>
        <taxon>Viridiplantae</taxon>
        <taxon>Streptophyta</taxon>
        <taxon>Embryophyta</taxon>
        <taxon>Tracheophyta</taxon>
        <taxon>Spermatophyta</taxon>
        <taxon>Magnoliopsida</taxon>
        <taxon>eudicotyledons</taxon>
        <taxon>Gunneridae</taxon>
        <taxon>Pentapetalae</taxon>
        <taxon>asterids</taxon>
        <taxon>lamiids</taxon>
        <taxon>Solanales</taxon>
        <taxon>Solanaceae</taxon>
        <taxon>Solanoideae</taxon>
        <taxon>Solaneae</taxon>
        <taxon>Solanum</taxon>
    </lineage>
</organism>
<feature type="region of interest" description="Disordered" evidence="1">
    <location>
        <begin position="56"/>
        <end position="144"/>
    </location>
</feature>
<evidence type="ECO:0008006" key="4">
    <source>
        <dbReference type="Google" id="ProtNLM"/>
    </source>
</evidence>
<reference evidence="2 3" key="1">
    <citation type="submission" date="2020-09" db="EMBL/GenBank/DDBJ databases">
        <title>De no assembly of potato wild relative species, Solanum commersonii.</title>
        <authorList>
            <person name="Cho K."/>
        </authorList>
    </citation>
    <scope>NUCLEOTIDE SEQUENCE [LARGE SCALE GENOMIC DNA]</scope>
    <source>
        <strain evidence="2">LZ3.2</strain>
        <tissue evidence="2">Leaf</tissue>
    </source>
</reference>
<dbReference type="InterPro" id="IPR032567">
    <property type="entry name" value="RTL1-rel"/>
</dbReference>
<dbReference type="Pfam" id="PF08284">
    <property type="entry name" value="RVP_2"/>
    <property type="match status" value="1"/>
</dbReference>
<accession>A0A9J5XFV0</accession>
<sequence>MVVDMMSRMSLFVAGQSRLSSKKGRAAMLIGDMDISRLMVYVQQVEEKKLRERKKFRNKRAKVGNEFGQQKSNVNHSSFTQRQKGTALSSGSTPTPKNKSEYCGQNSRVKPSYSQGSVAQRGSKPPACAKTTPRGATSSTGGGANRLYAITSRHEQENSPNVVTERLCKPFCVSTPVEESILAERVYRDCPDSINHKSSMADLVKLDMVDFDVILGMDWLHACYASLDCRTRVVKFQFSNEPVLEWSSSSAVPKGRFILYLKARKLVSKGCVYHLV</sequence>
<dbReference type="PANTHER" id="PTHR15503">
    <property type="entry name" value="LDOC1 RELATED"/>
    <property type="match status" value="1"/>
</dbReference>
<dbReference type="Proteomes" id="UP000824120">
    <property type="component" value="Chromosome 9"/>
</dbReference>
<protein>
    <recommendedName>
        <fullName evidence="4">Gag-pol polyprotein</fullName>
    </recommendedName>
</protein>
<feature type="compositionally biased region" description="Polar residues" evidence="1">
    <location>
        <begin position="67"/>
        <end position="120"/>
    </location>
</feature>
<dbReference type="EMBL" id="JACXVP010000009">
    <property type="protein sequence ID" value="KAG5586522.1"/>
    <property type="molecule type" value="Genomic_DNA"/>
</dbReference>
<evidence type="ECO:0000313" key="2">
    <source>
        <dbReference type="EMBL" id="KAG5586522.1"/>
    </source>
</evidence>
<dbReference type="AlphaFoldDB" id="A0A9J5XFV0"/>
<keyword evidence="3" id="KW-1185">Reference proteome</keyword>